<comment type="caution">
    <text evidence="11">The sequence shown here is derived from an EMBL/GenBank/DDBJ whole genome shotgun (WGS) entry which is preliminary data.</text>
</comment>
<keyword evidence="3 9" id="KW-0812">Transmembrane</keyword>
<feature type="region of interest" description="Disordered" evidence="8">
    <location>
        <begin position="374"/>
        <end position="400"/>
    </location>
</feature>
<feature type="transmembrane region" description="Helical" evidence="9">
    <location>
        <begin position="504"/>
        <end position="526"/>
    </location>
</feature>
<evidence type="ECO:0000313" key="12">
    <source>
        <dbReference type="Proteomes" id="UP001642464"/>
    </source>
</evidence>
<sequence length="708" mass="78577">MMDLSQDGAHRLIELEEGSGFNSEDSSLIHSPAPGNGNIRVRGRRPACHSWNSDADPPELARPPEEEQGWTVGRTRFSSFGGSALELRWEALSMCSWQVPRKHHEAVQILTNVSGTARAGKLTCILGPSGSGKTTLLNVLAGRQSGGQRHRIRITGQVWISGQRVDPRLVRSRIAYVMQKDEMFATSTPTEALSFSASLRLSGPREDRKELISELLGSLGLRSCADTYIGNAVLNGLSGGQRKRTAIGVELITRPDIVCLDEPTSGLDSFAAYQVMNVLTDLAKAGCTVICTLHQPSSEIFALIDQVICLCGGHCLWAGDRDHMASHFTKVGYPCPVGFNPADFVIFLMQTEPKPKTDELIRIWTQEQIDGALHRSSESGLSTGSTDEHEHEQQQQHELCRTPKGRARRAFLASFSAVQKSFGKQLKQLAKRELRAVVRDRTTLAVRVALSVVLTFLFGLVFQGVGRTILETKDQNIFDQMWTGLSYAEVTALRKRKLEWHFNALVQVALVAMFSACQPVILTFPLERPVFLREYSSGTYSVLPYYLSKMVVEVPLVFVQSLMTLGLCYVVMSLNGNFWALLWTIVLLSVCSVSVALAISCAVRQPRETGAVGPLVFVPQMLFSGVFIPVSHMPVYLRWMQYFSFLQYAIKILGVVEFKHVPHKELVLDAQDILEDSVPVYVGFLVMMVLIFSITGIQMLRNKATHLF</sequence>
<gene>
    <name evidence="11" type="ORF">SCF082_LOCUS31138</name>
</gene>
<dbReference type="SMART" id="SM00382">
    <property type="entry name" value="AAA"/>
    <property type="match status" value="1"/>
</dbReference>
<keyword evidence="6 9" id="KW-1133">Transmembrane helix</keyword>
<evidence type="ECO:0000256" key="4">
    <source>
        <dbReference type="ARBA" id="ARBA00022741"/>
    </source>
</evidence>
<proteinExistence type="predicted"/>
<feature type="region of interest" description="Disordered" evidence="8">
    <location>
        <begin position="48"/>
        <end position="68"/>
    </location>
</feature>
<feature type="transmembrane region" description="Helical" evidence="9">
    <location>
        <begin position="678"/>
        <end position="700"/>
    </location>
</feature>
<evidence type="ECO:0000256" key="7">
    <source>
        <dbReference type="ARBA" id="ARBA00023136"/>
    </source>
</evidence>
<reference evidence="11 12" key="1">
    <citation type="submission" date="2024-02" db="EMBL/GenBank/DDBJ databases">
        <authorList>
            <person name="Chen Y."/>
            <person name="Shah S."/>
            <person name="Dougan E. K."/>
            <person name="Thang M."/>
            <person name="Chan C."/>
        </authorList>
    </citation>
    <scope>NUCLEOTIDE SEQUENCE [LARGE SCALE GENOMIC DNA]</scope>
</reference>
<dbReference type="InterPro" id="IPR003593">
    <property type="entry name" value="AAA+_ATPase"/>
</dbReference>
<dbReference type="Pfam" id="PF01061">
    <property type="entry name" value="ABC2_membrane"/>
    <property type="match status" value="1"/>
</dbReference>
<evidence type="ECO:0000313" key="11">
    <source>
        <dbReference type="EMBL" id="CAK9058386.1"/>
    </source>
</evidence>
<feature type="transmembrane region" description="Helical" evidence="9">
    <location>
        <begin position="444"/>
        <end position="465"/>
    </location>
</feature>
<feature type="domain" description="ABC transporter" evidence="10">
    <location>
        <begin position="87"/>
        <end position="337"/>
    </location>
</feature>
<evidence type="ECO:0000256" key="1">
    <source>
        <dbReference type="ARBA" id="ARBA00004141"/>
    </source>
</evidence>
<feature type="compositionally biased region" description="Basic and acidic residues" evidence="8">
    <location>
        <begin position="386"/>
        <end position="400"/>
    </location>
</feature>
<evidence type="ECO:0000256" key="5">
    <source>
        <dbReference type="ARBA" id="ARBA00022840"/>
    </source>
</evidence>
<feature type="transmembrane region" description="Helical" evidence="9">
    <location>
        <begin position="546"/>
        <end position="571"/>
    </location>
</feature>
<evidence type="ECO:0000256" key="9">
    <source>
        <dbReference type="SAM" id="Phobius"/>
    </source>
</evidence>
<organism evidence="11 12">
    <name type="scientific">Durusdinium trenchii</name>
    <dbReference type="NCBI Taxonomy" id="1381693"/>
    <lineage>
        <taxon>Eukaryota</taxon>
        <taxon>Sar</taxon>
        <taxon>Alveolata</taxon>
        <taxon>Dinophyceae</taxon>
        <taxon>Suessiales</taxon>
        <taxon>Symbiodiniaceae</taxon>
        <taxon>Durusdinium</taxon>
    </lineage>
</organism>
<dbReference type="EMBL" id="CAXAMM010026191">
    <property type="protein sequence ID" value="CAK9058386.1"/>
    <property type="molecule type" value="Genomic_DNA"/>
</dbReference>
<dbReference type="Proteomes" id="UP001642464">
    <property type="component" value="Unassembled WGS sequence"/>
</dbReference>
<dbReference type="SUPFAM" id="SSF52540">
    <property type="entry name" value="P-loop containing nucleoside triphosphate hydrolases"/>
    <property type="match status" value="1"/>
</dbReference>
<protein>
    <recommendedName>
        <fullName evidence="10">ABC transporter domain-containing protein</fullName>
    </recommendedName>
</protein>
<dbReference type="PANTHER" id="PTHR48041">
    <property type="entry name" value="ABC TRANSPORTER G FAMILY MEMBER 28"/>
    <property type="match status" value="1"/>
</dbReference>
<keyword evidence="4" id="KW-0547">Nucleotide-binding</keyword>
<dbReference type="InterPro" id="IPR050352">
    <property type="entry name" value="ABCG_transporters"/>
</dbReference>
<evidence type="ECO:0000256" key="2">
    <source>
        <dbReference type="ARBA" id="ARBA00022448"/>
    </source>
</evidence>
<dbReference type="PROSITE" id="PS50893">
    <property type="entry name" value="ABC_TRANSPORTER_2"/>
    <property type="match status" value="1"/>
</dbReference>
<dbReference type="Gene3D" id="3.40.50.300">
    <property type="entry name" value="P-loop containing nucleotide triphosphate hydrolases"/>
    <property type="match status" value="1"/>
</dbReference>
<comment type="subcellular location">
    <subcellularLocation>
        <location evidence="1">Membrane</location>
        <topology evidence="1">Multi-pass membrane protein</topology>
    </subcellularLocation>
</comment>
<keyword evidence="7 9" id="KW-0472">Membrane</keyword>
<keyword evidence="5" id="KW-0067">ATP-binding</keyword>
<feature type="transmembrane region" description="Helical" evidence="9">
    <location>
        <begin position="611"/>
        <end position="630"/>
    </location>
</feature>
<name>A0ABP0N472_9DINO</name>
<evidence type="ECO:0000256" key="8">
    <source>
        <dbReference type="SAM" id="MobiDB-lite"/>
    </source>
</evidence>
<dbReference type="InterPro" id="IPR027417">
    <property type="entry name" value="P-loop_NTPase"/>
</dbReference>
<evidence type="ECO:0000256" key="3">
    <source>
        <dbReference type="ARBA" id="ARBA00022692"/>
    </source>
</evidence>
<dbReference type="Pfam" id="PF00005">
    <property type="entry name" value="ABC_tran"/>
    <property type="match status" value="1"/>
</dbReference>
<keyword evidence="12" id="KW-1185">Reference proteome</keyword>
<dbReference type="PANTHER" id="PTHR48041:SF139">
    <property type="entry name" value="PROTEIN SCARLET"/>
    <property type="match status" value="1"/>
</dbReference>
<dbReference type="InterPro" id="IPR003439">
    <property type="entry name" value="ABC_transporter-like_ATP-bd"/>
</dbReference>
<keyword evidence="2" id="KW-0813">Transport</keyword>
<accession>A0ABP0N472</accession>
<evidence type="ECO:0000256" key="6">
    <source>
        <dbReference type="ARBA" id="ARBA00022989"/>
    </source>
</evidence>
<dbReference type="InterPro" id="IPR013525">
    <property type="entry name" value="ABC2_TM"/>
</dbReference>
<evidence type="ECO:0000259" key="10">
    <source>
        <dbReference type="PROSITE" id="PS50893"/>
    </source>
</evidence>
<feature type="transmembrane region" description="Helical" evidence="9">
    <location>
        <begin position="578"/>
        <end position="599"/>
    </location>
</feature>